<gene>
    <name evidence="3" type="ORF">CINCED_3A016163</name>
</gene>
<dbReference type="AlphaFoldDB" id="A0A5E4MZ17"/>
<dbReference type="InterPro" id="IPR036291">
    <property type="entry name" value="NAD(P)-bd_dom_sf"/>
</dbReference>
<proteinExistence type="inferred from homology"/>
<dbReference type="PANTHER" id="PTHR44229:SF8">
    <property type="entry name" value="ALCOHOL DEHYDROGENASE-RELATED"/>
    <property type="match status" value="1"/>
</dbReference>
<evidence type="ECO:0000313" key="3">
    <source>
        <dbReference type="EMBL" id="VVC36645.1"/>
    </source>
</evidence>
<dbReference type="Proteomes" id="UP000325440">
    <property type="component" value="Unassembled WGS sequence"/>
</dbReference>
<dbReference type="GO" id="GO:0016616">
    <property type="term" value="F:oxidoreductase activity, acting on the CH-OH group of donors, NAD or NADP as acceptor"/>
    <property type="evidence" value="ECO:0007669"/>
    <property type="project" value="TreeGrafter"/>
</dbReference>
<keyword evidence="4" id="KW-1185">Reference proteome</keyword>
<protein>
    <submittedName>
        <fullName evidence="3">NAD(P)-binding domain,Short-chain dehydrogenase/reductase SDR</fullName>
    </submittedName>
</protein>
<dbReference type="Gene3D" id="3.40.50.720">
    <property type="entry name" value="NAD(P)-binding Rossmann-like Domain"/>
    <property type="match status" value="1"/>
</dbReference>
<reference evidence="3 4" key="1">
    <citation type="submission" date="2019-08" db="EMBL/GenBank/DDBJ databases">
        <authorList>
            <person name="Alioto T."/>
            <person name="Alioto T."/>
            <person name="Gomez Garrido J."/>
        </authorList>
    </citation>
    <scope>NUCLEOTIDE SEQUENCE [LARGE SCALE GENOMIC DNA]</scope>
</reference>
<evidence type="ECO:0000256" key="1">
    <source>
        <dbReference type="ARBA" id="ARBA00006484"/>
    </source>
</evidence>
<name>A0A5E4MZ17_9HEMI</name>
<sequence length="148" mass="16355">MAAAGLFEETDNEYRGLDILVNAGGVLNESKDGWRNMINTNVKGMIDCTNVGMELMNRRHRPGVIINFSSIFAIRPIPQLPLFSGTHAAVLGALLGFNKMENNDVRLLTVCMGPTDTTMLYNLSETDVGEWAKDNLLNLTDALKIRLK</sequence>
<dbReference type="PANTHER" id="PTHR44229">
    <property type="entry name" value="15-HYDROXYPROSTAGLANDIN DEHYDROGENASE [NAD(+)]"/>
    <property type="match status" value="1"/>
</dbReference>
<dbReference type="SUPFAM" id="SSF51735">
    <property type="entry name" value="NAD(P)-binding Rossmann-fold domains"/>
    <property type="match status" value="1"/>
</dbReference>
<organism evidence="3 4">
    <name type="scientific">Cinara cedri</name>
    <dbReference type="NCBI Taxonomy" id="506608"/>
    <lineage>
        <taxon>Eukaryota</taxon>
        <taxon>Metazoa</taxon>
        <taxon>Ecdysozoa</taxon>
        <taxon>Arthropoda</taxon>
        <taxon>Hexapoda</taxon>
        <taxon>Insecta</taxon>
        <taxon>Pterygota</taxon>
        <taxon>Neoptera</taxon>
        <taxon>Paraneoptera</taxon>
        <taxon>Hemiptera</taxon>
        <taxon>Sternorrhyncha</taxon>
        <taxon>Aphidomorpha</taxon>
        <taxon>Aphidoidea</taxon>
        <taxon>Aphididae</taxon>
        <taxon>Lachninae</taxon>
        <taxon>Cinara</taxon>
    </lineage>
</organism>
<evidence type="ECO:0000313" key="4">
    <source>
        <dbReference type="Proteomes" id="UP000325440"/>
    </source>
</evidence>
<dbReference type="OrthoDB" id="6623765at2759"/>
<dbReference type="Pfam" id="PF00106">
    <property type="entry name" value="adh_short"/>
    <property type="match status" value="1"/>
</dbReference>
<accession>A0A5E4MZ17</accession>
<dbReference type="EMBL" id="CABPRJ010001435">
    <property type="protein sequence ID" value="VVC36645.1"/>
    <property type="molecule type" value="Genomic_DNA"/>
</dbReference>
<dbReference type="CDD" id="cd05233">
    <property type="entry name" value="SDR_c"/>
    <property type="match status" value="1"/>
</dbReference>
<evidence type="ECO:0000256" key="2">
    <source>
        <dbReference type="ARBA" id="ARBA00023002"/>
    </source>
</evidence>
<keyword evidence="2" id="KW-0560">Oxidoreductase</keyword>
<dbReference type="InterPro" id="IPR002347">
    <property type="entry name" value="SDR_fam"/>
</dbReference>
<dbReference type="GO" id="GO:0005737">
    <property type="term" value="C:cytoplasm"/>
    <property type="evidence" value="ECO:0007669"/>
    <property type="project" value="TreeGrafter"/>
</dbReference>
<comment type="similarity">
    <text evidence="1">Belongs to the short-chain dehydrogenases/reductases (SDR) family.</text>
</comment>